<accession>K3WUI1</accession>
<dbReference type="Gene3D" id="1.10.1520.10">
    <property type="entry name" value="Ribonuclease III domain"/>
    <property type="match status" value="2"/>
</dbReference>
<protein>
    <recommendedName>
        <fullName evidence="3">RNase III domain-containing protein</fullName>
    </recommendedName>
</protein>
<dbReference type="InParanoid" id="K3WUI1"/>
<dbReference type="GO" id="GO:0003723">
    <property type="term" value="F:RNA binding"/>
    <property type="evidence" value="ECO:0007669"/>
    <property type="project" value="TreeGrafter"/>
</dbReference>
<dbReference type="eggNOG" id="KOG1817">
    <property type="taxonomic scope" value="Eukaryota"/>
</dbReference>
<dbReference type="VEuPathDB" id="FungiDB:PYU1_G008611"/>
<dbReference type="STRING" id="431595.K3WUI1"/>
<feature type="region of interest" description="Disordered" evidence="2">
    <location>
        <begin position="203"/>
        <end position="223"/>
    </location>
</feature>
<dbReference type="AlphaFoldDB" id="K3WUI1"/>
<dbReference type="Pfam" id="PF00636">
    <property type="entry name" value="Ribonuclease_3"/>
    <property type="match status" value="1"/>
</dbReference>
<feature type="domain" description="RNase III" evidence="3">
    <location>
        <begin position="716"/>
        <end position="854"/>
    </location>
</feature>
<keyword evidence="5" id="KW-1185">Reference proteome</keyword>
<dbReference type="PANTHER" id="PTHR14950">
    <property type="entry name" value="DICER-RELATED"/>
    <property type="match status" value="1"/>
</dbReference>
<evidence type="ECO:0000313" key="5">
    <source>
        <dbReference type="Proteomes" id="UP000019132"/>
    </source>
</evidence>
<feature type="compositionally biased region" description="Low complexity" evidence="2">
    <location>
        <begin position="86"/>
        <end position="95"/>
    </location>
</feature>
<dbReference type="OMA" id="CPYERLE"/>
<dbReference type="CDD" id="cd00593">
    <property type="entry name" value="RIBOc"/>
    <property type="match status" value="2"/>
</dbReference>
<dbReference type="InterPro" id="IPR036389">
    <property type="entry name" value="RNase_III_sf"/>
</dbReference>
<dbReference type="GO" id="GO:0005737">
    <property type="term" value="C:cytoplasm"/>
    <property type="evidence" value="ECO:0007669"/>
    <property type="project" value="TreeGrafter"/>
</dbReference>
<dbReference type="GO" id="GO:0030422">
    <property type="term" value="P:siRNA processing"/>
    <property type="evidence" value="ECO:0007669"/>
    <property type="project" value="TreeGrafter"/>
</dbReference>
<reference evidence="5" key="1">
    <citation type="journal article" date="2010" name="Genome Biol.">
        <title>Genome sequence of the necrotrophic plant pathogen Pythium ultimum reveals original pathogenicity mechanisms and effector repertoire.</title>
        <authorList>
            <person name="Levesque C.A."/>
            <person name="Brouwer H."/>
            <person name="Cano L."/>
            <person name="Hamilton J.P."/>
            <person name="Holt C."/>
            <person name="Huitema E."/>
            <person name="Raffaele S."/>
            <person name="Robideau G.P."/>
            <person name="Thines M."/>
            <person name="Win J."/>
            <person name="Zerillo M.M."/>
            <person name="Beakes G.W."/>
            <person name="Boore J.L."/>
            <person name="Busam D."/>
            <person name="Dumas B."/>
            <person name="Ferriera S."/>
            <person name="Fuerstenberg S.I."/>
            <person name="Gachon C.M."/>
            <person name="Gaulin E."/>
            <person name="Govers F."/>
            <person name="Grenville-Briggs L."/>
            <person name="Horner N."/>
            <person name="Hostetler J."/>
            <person name="Jiang R.H."/>
            <person name="Johnson J."/>
            <person name="Krajaejun T."/>
            <person name="Lin H."/>
            <person name="Meijer H.J."/>
            <person name="Moore B."/>
            <person name="Morris P."/>
            <person name="Phuntmart V."/>
            <person name="Puiu D."/>
            <person name="Shetty J."/>
            <person name="Stajich J.E."/>
            <person name="Tripathy S."/>
            <person name="Wawra S."/>
            <person name="van West P."/>
            <person name="Whitty B.R."/>
            <person name="Coutinho P.M."/>
            <person name="Henrissat B."/>
            <person name="Martin F."/>
            <person name="Thomas P.D."/>
            <person name="Tyler B.M."/>
            <person name="De Vries R.P."/>
            <person name="Kamoun S."/>
            <person name="Yandell M."/>
            <person name="Tisserat N."/>
            <person name="Buell C.R."/>
        </authorList>
    </citation>
    <scope>NUCLEOTIDE SEQUENCE</scope>
    <source>
        <strain evidence="5">DAOM:BR144</strain>
    </source>
</reference>
<dbReference type="HOGENOM" id="CLU_007732_0_0_1"/>
<dbReference type="PROSITE" id="PS00517">
    <property type="entry name" value="RNASE_3_1"/>
    <property type="match status" value="1"/>
</dbReference>
<organism evidence="4 5">
    <name type="scientific">Globisporangium ultimum (strain ATCC 200006 / CBS 805.95 / DAOM BR144)</name>
    <name type="common">Pythium ultimum</name>
    <dbReference type="NCBI Taxonomy" id="431595"/>
    <lineage>
        <taxon>Eukaryota</taxon>
        <taxon>Sar</taxon>
        <taxon>Stramenopiles</taxon>
        <taxon>Oomycota</taxon>
        <taxon>Peronosporomycetes</taxon>
        <taxon>Pythiales</taxon>
        <taxon>Pythiaceae</taxon>
        <taxon>Globisporangium</taxon>
    </lineage>
</organism>
<feature type="domain" description="RNase III" evidence="3">
    <location>
        <begin position="471"/>
        <end position="662"/>
    </location>
</feature>
<feature type="compositionally biased region" description="Basic and acidic residues" evidence="2">
    <location>
        <begin position="46"/>
        <end position="58"/>
    </location>
</feature>
<dbReference type="SUPFAM" id="SSF69065">
    <property type="entry name" value="RNase III domain-like"/>
    <property type="match status" value="2"/>
</dbReference>
<dbReference type="PROSITE" id="PS50142">
    <property type="entry name" value="RNASE_3_2"/>
    <property type="match status" value="2"/>
</dbReference>
<dbReference type="GO" id="GO:0004525">
    <property type="term" value="F:ribonuclease III activity"/>
    <property type="evidence" value="ECO:0007669"/>
    <property type="project" value="InterPro"/>
</dbReference>
<dbReference type="GO" id="GO:0031054">
    <property type="term" value="P:pre-miRNA processing"/>
    <property type="evidence" value="ECO:0007669"/>
    <property type="project" value="TreeGrafter"/>
</dbReference>
<dbReference type="InterPro" id="IPR000999">
    <property type="entry name" value="RNase_III_dom"/>
</dbReference>
<dbReference type="EnsemblProtists" id="PYU1_T008628">
    <property type="protein sequence ID" value="PYU1_T008628"/>
    <property type="gene ID" value="PYU1_G008611"/>
</dbReference>
<evidence type="ECO:0000256" key="2">
    <source>
        <dbReference type="SAM" id="MobiDB-lite"/>
    </source>
</evidence>
<dbReference type="Pfam" id="PF14622">
    <property type="entry name" value="Ribonucleas_3_3"/>
    <property type="match status" value="1"/>
</dbReference>
<evidence type="ECO:0000313" key="4">
    <source>
        <dbReference type="EnsemblProtists" id="PYU1_T008628"/>
    </source>
</evidence>
<reference evidence="5" key="2">
    <citation type="submission" date="2010-04" db="EMBL/GenBank/DDBJ databases">
        <authorList>
            <person name="Buell R."/>
            <person name="Hamilton J."/>
            <person name="Hostetler J."/>
        </authorList>
    </citation>
    <scope>NUCLEOTIDE SEQUENCE [LARGE SCALE GENOMIC DNA]</scope>
    <source>
        <strain evidence="5">DAOM:BR144</strain>
    </source>
</reference>
<dbReference type="GO" id="GO:0005634">
    <property type="term" value="C:nucleus"/>
    <property type="evidence" value="ECO:0007669"/>
    <property type="project" value="TreeGrafter"/>
</dbReference>
<reference evidence="4" key="3">
    <citation type="submission" date="2015-02" db="UniProtKB">
        <authorList>
            <consortium name="EnsemblProtists"/>
        </authorList>
    </citation>
    <scope>IDENTIFICATION</scope>
    <source>
        <strain evidence="4">DAOM BR144</strain>
    </source>
</reference>
<proteinExistence type="predicted"/>
<evidence type="ECO:0000259" key="3">
    <source>
        <dbReference type="PROSITE" id="PS50142"/>
    </source>
</evidence>
<feature type="region of interest" description="Disordered" evidence="2">
    <location>
        <begin position="1"/>
        <end position="98"/>
    </location>
</feature>
<keyword evidence="1" id="KW-0378">Hydrolase</keyword>
<evidence type="ECO:0000256" key="1">
    <source>
        <dbReference type="ARBA" id="ARBA00022801"/>
    </source>
</evidence>
<dbReference type="PANTHER" id="PTHR14950:SF37">
    <property type="entry name" value="ENDORIBONUCLEASE DICER"/>
    <property type="match status" value="1"/>
</dbReference>
<sequence length="963" mass="107593">MGFDGDDDEFAHMHATMLPPTASSTSMGAGAVEGDDAARNGSSRDAVMREAAADEIKEAAQPQREQAATREHKSDNPFAPSPSPFPSNDITNPFPRAAPVPVPPASVVLQSATASPSGDDFIRVSEHCNAKKCFRLQWEAEMNPRCRAKTTISLGNDVYIFDGFYLLCHGDPPSVSQFEYTRGGVMCKIQFVLEDLPRSLRVHSSRSNGDAHADPAGDSSGASGSSKEFCHSMFLLQRYLFAQLLRIQPMHLFMKIFLDPSKATGDLSDICSDYHIIPRFIAVNQQPLLNKQDLLAPHRIGFAIGNLLSVENILQHLEASAKFTAIEFLTQFDSHQLVDIVISTRINGTPGAFRVDGLVYKNDETADPSVPDSQRTSATTPIGVISKDGKEVLAIKHSNEGAWNYDGAKSKKKIRKWQELGAFLQLSPKVDPLTTEFKLHECHLTGLRSDIFEVGCAMPMVLKHIRHFNLLSSFEENMGFKFNDKSLLRQAFTHGSYVDVGMQNVNTWEATFSRVHLGHVFENTESLKRTRSMLYERNNNPEMDQEMKKIADKHLSGEFKEEFHSKYLCPYERLEFLGDAVLSFLVASSTFLKLPNANEGFLHQARVDIVNNDNLGKMARTANFESLLLSAFDPANLKPDTMTKIVADCFEALLGALYKDQGIVPCRALLGKLISRHDDELRELFFLSTDEIAEKAAEYVEIDRKAIQKWSKYMETRVLHRRFTVTTKVEIKNTHLWLQAMTHASFKAPQIDEDEFICSDASYERIEFLGDAVLQLLSSAFLVDVFPYYQEHLLTQVRSSLVKNTRLAVVARDAGYEEFIRLGNLVKTSGDLYVEDVLADVFEASLGAVFLENVGDLGKVNAILEKSVFPVVKEAIRRREWMNPKKVFSHHITQWGMASGRLIDCKFKTIKPAVPSVKANDQSHSVGLYINNFLVARATGRTISAAQDAACSKALRLFGMKFT</sequence>
<dbReference type="Proteomes" id="UP000019132">
    <property type="component" value="Unassembled WGS sequence"/>
</dbReference>
<name>K3WUI1_GLOUD</name>
<dbReference type="SMART" id="SM00535">
    <property type="entry name" value="RIBOc"/>
    <property type="match status" value="2"/>
</dbReference>
<dbReference type="GO" id="GO:0004530">
    <property type="term" value="F:deoxyribonuclease I activity"/>
    <property type="evidence" value="ECO:0007669"/>
    <property type="project" value="TreeGrafter"/>
</dbReference>
<dbReference type="EMBL" id="GL376558">
    <property type="status" value="NOT_ANNOTATED_CDS"/>
    <property type="molecule type" value="Genomic_DNA"/>
</dbReference>
<dbReference type="GO" id="GO:0070578">
    <property type="term" value="C:RISC-loading complex"/>
    <property type="evidence" value="ECO:0007669"/>
    <property type="project" value="TreeGrafter"/>
</dbReference>